<dbReference type="PANTHER" id="PTHR15332">
    <property type="entry name" value="PROPROTEIN CONVERTASE SUBTILISIN_KEXIN TYPE 5-LIKE"/>
    <property type="match status" value="1"/>
</dbReference>
<dbReference type="GeneID" id="7844780"/>
<dbReference type="Proteomes" id="UP000009168">
    <property type="component" value="Unassembled WGS sequence"/>
</dbReference>
<dbReference type="Gene3D" id="2.10.220.10">
    <property type="entry name" value="Hormone Receptor, Insulin-like Growth Factor Receptor 1, Chain A, domain 2"/>
    <property type="match status" value="2"/>
</dbReference>
<dbReference type="InterPro" id="IPR006212">
    <property type="entry name" value="Furin_repeat"/>
</dbReference>
<keyword evidence="1" id="KW-0732">Signal</keyword>
<organism evidence="3 4">
    <name type="scientific">Tetrahymena thermophila (strain SB210)</name>
    <dbReference type="NCBI Taxonomy" id="312017"/>
    <lineage>
        <taxon>Eukaryota</taxon>
        <taxon>Sar</taxon>
        <taxon>Alveolata</taxon>
        <taxon>Ciliophora</taxon>
        <taxon>Intramacronucleata</taxon>
        <taxon>Oligohymenophorea</taxon>
        <taxon>Hymenostomatida</taxon>
        <taxon>Tetrahymenina</taxon>
        <taxon>Tetrahymenidae</taxon>
        <taxon>Tetrahymena</taxon>
    </lineage>
</organism>
<name>Q228V2_TETTS</name>
<evidence type="ECO:0000256" key="1">
    <source>
        <dbReference type="SAM" id="SignalP"/>
    </source>
</evidence>
<dbReference type="eggNOG" id="KOG3525">
    <property type="taxonomic scope" value="Eukaryota"/>
</dbReference>
<dbReference type="SMART" id="SM00261">
    <property type="entry name" value="FU"/>
    <property type="match status" value="5"/>
</dbReference>
<dbReference type="OrthoDB" id="321553at2759"/>
<protein>
    <submittedName>
        <fullName evidence="3">REJ domain protein</fullName>
    </submittedName>
</protein>
<keyword evidence="4" id="KW-1185">Reference proteome</keyword>
<evidence type="ECO:0000313" key="4">
    <source>
        <dbReference type="Proteomes" id="UP000009168"/>
    </source>
</evidence>
<proteinExistence type="predicted"/>
<sequence length="1342" mass="149541">MLIFCILLALTTVQAFDCLNVLLQPQPTPKPLGYSCKISSSTNFNTAYVQDTTTYILRAADSSNHVTQAQAINRQPCENLIQTQDSNFPGLNFEINGDSMQQYINYIYISFDLYTSDPPQKFQIVSSWNGKAQQTLPLSSQNWNTPNLDCGLYYVKAFAKIDLTGLTDRFSSSSIIFRTLDSSNNVLLTQLSNLQVLFYYQCPIGCKGDCPSGVCKNCQSGYDLISDSCVLKCGQRQYLQVEESSKQSCQPCLAHCSLCEDGETCTNCDSGYTFAFVNGSAQCYPSCAQPSQYIDPQGNCKNCMQYCSNCVTATFCTACFTGFNLSANHASCQCNGYINNNQCLPCTSPCQTCGDISTTSCQSCISNYYLVKDYPNQSQSVCLQICPNNYQLINNTCKLCIQTIYNDCFNCPKTCRSCSPSQINKCQDCYPGMQLNSNGLCVPQPQPGIQLDSRNLNFYYCSFNNIAVVQASFSNSSPTLTLEFGINLVPIPGLQCNQIFDSDTLNLLGSSTCSTSSSQIIVALSQDANLMVSQVIGIITTAQVLQFQGVSQKIDTIYLISYVQQPVTPSVNVLYNQIVNSCNDIQFQIQTPQNDAGRGFSKINWWVSNLSNFSEVAWIILQDIITTANDNQSLTLVVPSQTIAVNSDITIKITYTLKVSSSNTLYFTTKYQQFKQIIISPIQSKQPPIYRYTDLQITYFFTVQSCGSNGTQFFQDELEIQITSSVLPSLNKSLNKFTDQQIQLGIQPYLISAITNLDIQVAAQTSSDASISNTNTLSIPYTVSQLQILIQNGADMLVNYKKNLTLIGFARDYEIQDPSSPQGIQLSWQCKSLQTQNGDNQCYTYKKEVYVPQNNQNITINGGTFNPYQTLSFTVQGSKDSRTSKFSSLIIFAETDLPPLLVVFDDPRQLQQININEDIHATLIYGSNVPSDILTYAGAILYNNLVVGVIKFDYYKLKFRIWDYFSDIKADNIIVQIRFTVYNPANIMPSLSVTNFNINLPPSNCVLSVTPSSGQALITQFTIQFDGCTALNNPITYQFFYYNQTSDVQQEILIPQNIIRRQLQDQSLQSKIITNLPSGDIVIMGQAMDSYLAVFNTTIQVNVSPFSGDEQTLLSLIGSALSQKNININQMLINLCIIGEELTKNNALYNLDSINFRKQMLIQSIISYSNRLSSSNSFLPTYGNKIISVLQASLNSKYQTQTYKVLNYVSTTLQNQQQKIANQNNNNKLFNNNDIVQQNLVDCFKILNSTTQEASQTLQQQSNNNGKRLLKSQEDYSNTFGSFRALASNQTMLQQQMDLSDQVGNLLNNITLPNQGDLQLQGNLISLSTDHSKMIQAFIMLS</sequence>
<evidence type="ECO:0000313" key="3">
    <source>
        <dbReference type="EMBL" id="EAR81817.2"/>
    </source>
</evidence>
<gene>
    <name evidence="3" type="ORF">TTHERM_01495760</name>
</gene>
<evidence type="ECO:0000259" key="2">
    <source>
        <dbReference type="Pfam" id="PF02010"/>
    </source>
</evidence>
<dbReference type="InterPro" id="IPR002859">
    <property type="entry name" value="PKD/REJ-like"/>
</dbReference>
<feature type="signal peptide" evidence="1">
    <location>
        <begin position="1"/>
        <end position="15"/>
    </location>
</feature>
<dbReference type="HOGENOM" id="CLU_001625_1_0_1"/>
<dbReference type="EMBL" id="GG662616">
    <property type="protein sequence ID" value="EAR81817.2"/>
    <property type="molecule type" value="Genomic_DNA"/>
</dbReference>
<dbReference type="Pfam" id="PF02010">
    <property type="entry name" value="REJ"/>
    <property type="match status" value="1"/>
</dbReference>
<dbReference type="SUPFAM" id="SSF57184">
    <property type="entry name" value="Growth factor receptor domain"/>
    <property type="match status" value="2"/>
</dbReference>
<reference evidence="4" key="1">
    <citation type="journal article" date="2006" name="PLoS Biol.">
        <title>Macronuclear genome sequence of the ciliate Tetrahymena thermophila, a model eukaryote.</title>
        <authorList>
            <person name="Eisen J.A."/>
            <person name="Coyne R.S."/>
            <person name="Wu M."/>
            <person name="Wu D."/>
            <person name="Thiagarajan M."/>
            <person name="Wortman J.R."/>
            <person name="Badger J.H."/>
            <person name="Ren Q."/>
            <person name="Amedeo P."/>
            <person name="Jones K.M."/>
            <person name="Tallon L.J."/>
            <person name="Delcher A.L."/>
            <person name="Salzberg S.L."/>
            <person name="Silva J.C."/>
            <person name="Haas B.J."/>
            <person name="Majoros W.H."/>
            <person name="Farzad M."/>
            <person name="Carlton J.M."/>
            <person name="Smith R.K. Jr."/>
            <person name="Garg J."/>
            <person name="Pearlman R.E."/>
            <person name="Karrer K.M."/>
            <person name="Sun L."/>
            <person name="Manning G."/>
            <person name="Elde N.C."/>
            <person name="Turkewitz A.P."/>
            <person name="Asai D.J."/>
            <person name="Wilkes D.E."/>
            <person name="Wang Y."/>
            <person name="Cai H."/>
            <person name="Collins K."/>
            <person name="Stewart B.A."/>
            <person name="Lee S.R."/>
            <person name="Wilamowska K."/>
            <person name="Weinberg Z."/>
            <person name="Ruzzo W.L."/>
            <person name="Wloga D."/>
            <person name="Gaertig J."/>
            <person name="Frankel J."/>
            <person name="Tsao C.-C."/>
            <person name="Gorovsky M.A."/>
            <person name="Keeling P.J."/>
            <person name="Waller R.F."/>
            <person name="Patron N.J."/>
            <person name="Cherry J.M."/>
            <person name="Stover N.A."/>
            <person name="Krieger C.J."/>
            <person name="del Toro C."/>
            <person name="Ryder H.F."/>
            <person name="Williamson S.C."/>
            <person name="Barbeau R.A."/>
            <person name="Hamilton E.P."/>
            <person name="Orias E."/>
        </authorList>
    </citation>
    <scope>NUCLEOTIDE SEQUENCE [LARGE SCALE GENOMIC DNA]</scope>
    <source>
        <strain evidence="4">SB210</strain>
    </source>
</reference>
<dbReference type="InterPro" id="IPR009030">
    <property type="entry name" value="Growth_fac_rcpt_cys_sf"/>
</dbReference>
<dbReference type="InParanoid" id="Q228V2"/>
<dbReference type="RefSeq" id="XP_001029480.2">
    <property type="nucleotide sequence ID" value="XM_001029480.2"/>
</dbReference>
<dbReference type="PANTHER" id="PTHR15332:SF175">
    <property type="entry name" value="PROPROTEIN CONVERTASE SUBTILISIN_KEXIN TYPE 5-LIKE"/>
    <property type="match status" value="1"/>
</dbReference>
<dbReference type="KEGG" id="tet:TTHERM_01495760"/>
<feature type="chain" id="PRO_5012655418" evidence="1">
    <location>
        <begin position="16"/>
        <end position="1342"/>
    </location>
</feature>
<accession>Q228V2</accession>
<feature type="domain" description="PKD/REJ-like" evidence="2">
    <location>
        <begin position="740"/>
        <end position="1117"/>
    </location>
</feature>